<dbReference type="Gene3D" id="2.60.60.20">
    <property type="entry name" value="PLAT/LH2 domain"/>
    <property type="match status" value="1"/>
</dbReference>
<keyword evidence="14 16" id="KW-0275">Fatty acid biosynthesis</keyword>
<evidence type="ECO:0000256" key="17">
    <source>
        <dbReference type="SAM" id="MobiDB-lite"/>
    </source>
</evidence>
<dbReference type="EMBL" id="KC706497">
    <property type="protein sequence ID" value="AGK82794.1"/>
    <property type="molecule type" value="mRNA"/>
</dbReference>
<comment type="subcellular location">
    <subcellularLocation>
        <location evidence="2">Cytoplasm</location>
    </subcellularLocation>
</comment>
<dbReference type="GO" id="GO:0005506">
    <property type="term" value="F:iron ion binding"/>
    <property type="evidence" value="ECO:0007669"/>
    <property type="project" value="UniProtKB-ARBA"/>
</dbReference>
<keyword evidence="13" id="KW-0443">Lipid metabolism</keyword>
<feature type="region of interest" description="Disordered" evidence="17">
    <location>
        <begin position="293"/>
        <end position="319"/>
    </location>
</feature>
<dbReference type="FunFam" id="1.20.245.10:FF:000002">
    <property type="entry name" value="Lipoxygenase"/>
    <property type="match status" value="1"/>
</dbReference>
<evidence type="ECO:0000256" key="11">
    <source>
        <dbReference type="ARBA" id="ARBA00023002"/>
    </source>
</evidence>
<dbReference type="RefSeq" id="NP_001281026.1">
    <property type="nucleotide sequence ID" value="NM_001294097.1"/>
</dbReference>
<comment type="subunit">
    <text evidence="4">Monomer.</text>
</comment>
<dbReference type="InterPro" id="IPR001024">
    <property type="entry name" value="PLAT/LH2_dom"/>
</dbReference>
<dbReference type="FunFam" id="2.60.60.20:FF:000015">
    <property type="entry name" value="Lipoxygenase"/>
    <property type="match status" value="1"/>
</dbReference>
<evidence type="ECO:0000256" key="6">
    <source>
        <dbReference type="ARBA" id="ARBA00022516"/>
    </source>
</evidence>
<name>S4UL91_MALDO</name>
<dbReference type="Gene3D" id="4.10.372.10">
    <property type="entry name" value="Lipoxygenase-1, Domain 3"/>
    <property type="match status" value="1"/>
</dbReference>
<sequence length="933" mass="105665">MMLRAHLKHLSPLNSVVAAAAKTTNPDRATSVNGRPGLLQTTGPMKLLPAGFLCMTDVAKSQPLTVVSSTAKPSQNITVDHHPKDDDKKIKGTVVLMKKNVLELNDLKASFLDRFHELRGKKVSLQLISSVNCDPENGLQGKVGKAAYLEDWITKITPLTAEENAFDITFDWDEEIGVPGAFIIRNEHHSEFYLKSLTLEDVPGEGRVHFVCNSWVYPAKKYKKDRVFFANKTYLSSDTPVPLQKFREEELENLRGDDDDEKRELEEWDRVYGYAYYNDLGKPDKGPEYARPILGGSSEFPYPRRGRTGRQATEKDPKSESPMMLIMSIFVYVPRDERFGHLKMSDAIAYAVKSLSQLVKPDELATLVATQNEFGSLKDVLKLYEGGIELPKGLLKSVRDNIPVETIKELFRTDGEKFLKFPVPQVIKEDKSAWRTDEEFAREMLAGINPVSIRRLQEFPPASKLDRKAYGDQTSRITKEQIAHNLKGLSIDEAIDNNKLFILDHHDSIMPYLRRINATSTKTYASRTLLFLQDDGTLKPLAIELSLPHPDGDQFGCTSNVYTPSSQGVESSIWQLAKAYVAVVDSGYHQLISHWLTTHAAMEPFIIATNRQLSVLHPIHKLLHPHFRDNMNVNALARQVLINAGGILEATLFPAKFSMEWSSAMYKNWVFPEQALPVDLIKRGMAVEDSSSSHGVRLLIEDYPFAADGLEIWSAIKTWVKDYCSFYYKTDETVQKDSELQSWWKELREEGHGDKKDEPWWPKMQTREELIESCTIIIWIASAHHAAINFGQYPYGGYPPNRPSISRRFMPEEGAPEYEELKTDPEKEFLKTMTPELQTLLGMASIEILSRHSADEVYLGQRDSAEWTTDADILQASENFRKKLKEAEESMKRKNKDEKLKNRAGPAKMPYTLLYPSSEAGLTGKGIPNSVSI</sequence>
<dbReference type="EC" id="1.13.11.-" evidence="16"/>
<evidence type="ECO:0000259" key="18">
    <source>
        <dbReference type="PROSITE" id="PS50095"/>
    </source>
</evidence>
<dbReference type="InterPro" id="IPR036226">
    <property type="entry name" value="LipOase_C_sf"/>
</dbReference>
<dbReference type="KEGG" id="mdm:103433947"/>
<keyword evidence="7" id="KW-0479">Metal-binding</keyword>
<evidence type="ECO:0000259" key="19">
    <source>
        <dbReference type="PROSITE" id="PS51393"/>
    </source>
</evidence>
<dbReference type="Gene3D" id="1.20.245.10">
    <property type="entry name" value="Lipoxygenase-1, Domain 5"/>
    <property type="match status" value="1"/>
</dbReference>
<proteinExistence type="evidence at transcript level"/>
<dbReference type="CDD" id="cd01751">
    <property type="entry name" value="PLAT_LH2"/>
    <property type="match status" value="1"/>
</dbReference>
<dbReference type="GeneID" id="103433947"/>
<evidence type="ECO:0000256" key="10">
    <source>
        <dbReference type="ARBA" id="ARBA00022964"/>
    </source>
</evidence>
<dbReference type="InterPro" id="IPR020834">
    <property type="entry name" value="LipOase_CS"/>
</dbReference>
<dbReference type="Pfam" id="PF01477">
    <property type="entry name" value="PLAT"/>
    <property type="match status" value="1"/>
</dbReference>
<evidence type="ECO:0000256" key="12">
    <source>
        <dbReference type="ARBA" id="ARBA00023004"/>
    </source>
</evidence>
<evidence type="ECO:0000256" key="3">
    <source>
        <dbReference type="ARBA" id="ARBA00009419"/>
    </source>
</evidence>
<dbReference type="OrthoDB" id="407298at2759"/>
<evidence type="ECO:0000256" key="15">
    <source>
        <dbReference type="PROSITE-ProRule" id="PRU00152"/>
    </source>
</evidence>
<evidence type="ECO:0000313" key="20">
    <source>
        <dbReference type="EMBL" id="AGK82794.1"/>
    </source>
</evidence>
<evidence type="ECO:0000256" key="14">
    <source>
        <dbReference type="ARBA" id="ARBA00023160"/>
    </source>
</evidence>
<dbReference type="SMART" id="SM00308">
    <property type="entry name" value="LH2"/>
    <property type="match status" value="1"/>
</dbReference>
<organism evidence="20">
    <name type="scientific">Malus domestica</name>
    <name type="common">Apple</name>
    <name type="synonym">Pyrus malus</name>
    <dbReference type="NCBI Taxonomy" id="3750"/>
    <lineage>
        <taxon>Eukaryota</taxon>
        <taxon>Viridiplantae</taxon>
        <taxon>Streptophyta</taxon>
        <taxon>Embryophyta</taxon>
        <taxon>Tracheophyta</taxon>
        <taxon>Spermatophyta</taxon>
        <taxon>Magnoliopsida</taxon>
        <taxon>eudicotyledons</taxon>
        <taxon>Gunneridae</taxon>
        <taxon>Pentapetalae</taxon>
        <taxon>rosids</taxon>
        <taxon>fabids</taxon>
        <taxon>Rosales</taxon>
        <taxon>Rosaceae</taxon>
        <taxon>Amygdaloideae</taxon>
        <taxon>Maleae</taxon>
        <taxon>Malus</taxon>
    </lineage>
</organism>
<dbReference type="Gramene" id="mRNA:MD04G0166700">
    <property type="protein sequence ID" value="mRNA:MD04G0166700"/>
    <property type="gene ID" value="MD04G0166700"/>
</dbReference>
<dbReference type="PROSITE" id="PS50095">
    <property type="entry name" value="PLAT"/>
    <property type="match status" value="1"/>
</dbReference>
<dbReference type="GO" id="GO:0034440">
    <property type="term" value="P:lipid oxidation"/>
    <property type="evidence" value="ECO:0007669"/>
    <property type="project" value="InterPro"/>
</dbReference>
<accession>S4UL91</accession>
<evidence type="ECO:0000256" key="16">
    <source>
        <dbReference type="RuleBase" id="RU003975"/>
    </source>
</evidence>
<dbReference type="InterPro" id="IPR027433">
    <property type="entry name" value="Lipoxygenase_dom_3"/>
</dbReference>
<evidence type="ECO:0000256" key="9">
    <source>
        <dbReference type="ARBA" id="ARBA00022832"/>
    </source>
</evidence>
<dbReference type="PRINTS" id="PR00468">
    <property type="entry name" value="PLTLPOXGNASE"/>
</dbReference>
<dbReference type="GO" id="GO:0006633">
    <property type="term" value="P:fatty acid biosynthetic process"/>
    <property type="evidence" value="ECO:0007669"/>
    <property type="project" value="UniProtKB-KW"/>
</dbReference>
<dbReference type="PROSITE" id="PS00081">
    <property type="entry name" value="LIPOXYGENASE_2"/>
    <property type="match status" value="1"/>
</dbReference>
<reference evidence="20" key="1">
    <citation type="submission" date="2013-02" db="EMBL/GenBank/DDBJ databases">
        <title>Lipoxygenases of apple plant.</title>
        <authorList>
            <person name="Schiller D."/>
            <person name="Vogt J."/>
            <person name="Dunemann F."/>
            <person name="Schwab W."/>
        </authorList>
    </citation>
    <scope>NUCLEOTIDE SEQUENCE</scope>
    <source>
        <tissue evidence="20">Leaf</tissue>
    </source>
</reference>
<dbReference type="SMR" id="S4UL91"/>
<comment type="function">
    <text evidence="16">Plant lipoxygenase may be involved in a number of diverse aspects of plant physiology including growth and development, pest resistance, and senescence or responses to wounding.</text>
</comment>
<keyword evidence="9" id="KW-0276">Fatty acid metabolism</keyword>
<dbReference type="InterPro" id="IPR000907">
    <property type="entry name" value="LipOase"/>
</dbReference>
<dbReference type="AlphaFoldDB" id="S4UL91"/>
<comment type="caution">
    <text evidence="15">Lacks conserved residue(s) required for the propagation of feature annotation.</text>
</comment>
<dbReference type="FunFam" id="3.10.450.60:FF:000002">
    <property type="entry name" value="Lipoxygenase"/>
    <property type="match status" value="1"/>
</dbReference>
<feature type="domain" description="Lipoxygenase" evidence="19">
    <location>
        <begin position="233"/>
        <end position="933"/>
    </location>
</feature>
<dbReference type="InterPro" id="IPR042057">
    <property type="entry name" value="Lipoxy_PLAT/LH2"/>
</dbReference>
<keyword evidence="8 16" id="KW-0925">Oxylipin biosynthesis</keyword>
<dbReference type="Gene3D" id="3.10.450.60">
    <property type="match status" value="1"/>
</dbReference>
<keyword evidence="6 16" id="KW-0444">Lipid biosynthesis</keyword>
<evidence type="ECO:0000256" key="1">
    <source>
        <dbReference type="ARBA" id="ARBA00001962"/>
    </source>
</evidence>
<keyword evidence="12" id="KW-0408">Iron</keyword>
<dbReference type="PRINTS" id="PR00087">
    <property type="entry name" value="LIPOXYGENASE"/>
</dbReference>
<dbReference type="GO" id="GO:0031408">
    <property type="term" value="P:oxylipin biosynthetic process"/>
    <property type="evidence" value="ECO:0007669"/>
    <property type="project" value="UniProtKB-UniRule"/>
</dbReference>
<evidence type="ECO:0000256" key="2">
    <source>
        <dbReference type="ARBA" id="ARBA00004496"/>
    </source>
</evidence>
<comment type="similarity">
    <text evidence="3 16">Belongs to the lipoxygenase family.</text>
</comment>
<dbReference type="UniPathway" id="UPA00382"/>
<gene>
    <name evidence="20" type="primary">LOX7d</name>
</gene>
<dbReference type="Pfam" id="PF00305">
    <property type="entry name" value="Lipoxygenase"/>
    <property type="match status" value="1"/>
</dbReference>
<dbReference type="GO" id="GO:0016702">
    <property type="term" value="F:oxidoreductase activity, acting on single donors with incorporation of molecular oxygen, incorporation of two atoms of oxygen"/>
    <property type="evidence" value="ECO:0007669"/>
    <property type="project" value="InterPro"/>
</dbReference>
<evidence type="ECO:0000256" key="5">
    <source>
        <dbReference type="ARBA" id="ARBA00022490"/>
    </source>
</evidence>
<dbReference type="InterPro" id="IPR036392">
    <property type="entry name" value="PLAT/LH2_dom_sf"/>
</dbReference>
<keyword evidence="10" id="KW-0223">Dioxygenase</keyword>
<dbReference type="PROSITE" id="PS51393">
    <property type="entry name" value="LIPOXYGENASE_3"/>
    <property type="match status" value="1"/>
</dbReference>
<dbReference type="PANTHER" id="PTHR11771">
    <property type="entry name" value="LIPOXYGENASE"/>
    <property type="match status" value="1"/>
</dbReference>
<dbReference type="SUPFAM" id="SSF49723">
    <property type="entry name" value="Lipase/lipooxygenase domain (PLAT/LH2 domain)"/>
    <property type="match status" value="1"/>
</dbReference>
<dbReference type="GO" id="GO:0005737">
    <property type="term" value="C:cytoplasm"/>
    <property type="evidence" value="ECO:0007669"/>
    <property type="project" value="UniProtKB-SubCell"/>
</dbReference>
<keyword evidence="11 20" id="KW-0560">Oxidoreductase</keyword>
<dbReference type="InterPro" id="IPR013819">
    <property type="entry name" value="LipOase_C"/>
</dbReference>
<dbReference type="SUPFAM" id="SSF48484">
    <property type="entry name" value="Lipoxigenase"/>
    <property type="match status" value="1"/>
</dbReference>
<feature type="domain" description="PLAT" evidence="18">
    <location>
        <begin position="90"/>
        <end position="230"/>
    </location>
</feature>
<evidence type="ECO:0000256" key="8">
    <source>
        <dbReference type="ARBA" id="ARBA00022767"/>
    </source>
</evidence>
<comment type="pathway">
    <text evidence="16">Lipid metabolism; oxylipin biosynthesis.</text>
</comment>
<evidence type="ECO:0000256" key="13">
    <source>
        <dbReference type="ARBA" id="ARBA00023098"/>
    </source>
</evidence>
<evidence type="ECO:0000256" key="4">
    <source>
        <dbReference type="ARBA" id="ARBA00011245"/>
    </source>
</evidence>
<evidence type="ECO:0000256" key="7">
    <source>
        <dbReference type="ARBA" id="ARBA00022723"/>
    </source>
</evidence>
<dbReference type="InterPro" id="IPR001246">
    <property type="entry name" value="LipOase_plant"/>
</dbReference>
<comment type="cofactor">
    <cofactor evidence="1">
        <name>Fe cation</name>
        <dbReference type="ChEBI" id="CHEBI:24875"/>
    </cofactor>
</comment>
<keyword evidence="5" id="KW-0963">Cytoplasm</keyword>
<dbReference type="Gene3D" id="4.10.375.10">
    <property type="entry name" value="Lipoxygenase-1, Domain 2"/>
    <property type="match status" value="1"/>
</dbReference>
<protein>
    <recommendedName>
        <fullName evidence="16">Lipoxygenase</fullName>
        <ecNumber evidence="16">1.13.11.-</ecNumber>
    </recommendedName>
</protein>